<keyword evidence="2" id="KW-1185">Reference proteome</keyword>
<dbReference type="EMBL" id="CP003040">
    <property type="protein sequence ID" value="AEN95756.1"/>
    <property type="molecule type" value="Genomic_DNA"/>
</dbReference>
<accession>G2T0S4</accession>
<gene>
    <name evidence="1" type="ordered locus">RHOM_03170</name>
</gene>
<protein>
    <submittedName>
        <fullName evidence="1">Uncharacterized protein</fullName>
    </submittedName>
</protein>
<name>G2T0S4_ROSHA</name>
<evidence type="ECO:0000313" key="1">
    <source>
        <dbReference type="EMBL" id="AEN95756.1"/>
    </source>
</evidence>
<organism evidence="1 2">
    <name type="scientific">Roseburia hominis (strain DSM 16839 / JCM 17582 / NCIMB 14029 / A2-183)</name>
    <dbReference type="NCBI Taxonomy" id="585394"/>
    <lineage>
        <taxon>Bacteria</taxon>
        <taxon>Bacillati</taxon>
        <taxon>Bacillota</taxon>
        <taxon>Clostridia</taxon>
        <taxon>Lachnospirales</taxon>
        <taxon>Lachnospiraceae</taxon>
        <taxon>Roseburia</taxon>
    </lineage>
</organism>
<dbReference type="AlphaFoldDB" id="G2T0S4"/>
<dbReference type="Proteomes" id="UP000008178">
    <property type="component" value="Chromosome"/>
</dbReference>
<dbReference type="HOGENOM" id="CLU_3405193_0_0_9"/>
<evidence type="ECO:0000313" key="2">
    <source>
        <dbReference type="Proteomes" id="UP000008178"/>
    </source>
</evidence>
<dbReference type="KEGG" id="rho:RHOM_03170"/>
<dbReference type="STRING" id="585394.RHOM_03170"/>
<reference evidence="1 2" key="1">
    <citation type="journal article" date="2015" name="Genome Announc.">
        <title>Complete genome sequence of the human gut symbiont Roseburia hominis.</title>
        <authorList>
            <person name="Travis A.J."/>
            <person name="Kelly D."/>
            <person name="Flint H.J."/>
            <person name="Aminov R.I."/>
        </authorList>
    </citation>
    <scope>NUCLEOTIDE SEQUENCE [LARGE SCALE GENOMIC DNA]</scope>
    <source>
        <strain evidence="2">DSM 16839 / JCM 17582 / NCIMB 14029 / A2-183</strain>
    </source>
</reference>
<sequence length="30" mass="3605">MQLREVFFKAKCEYFFRAASGIKFRVFATL</sequence>
<proteinExistence type="predicted"/>